<protein>
    <submittedName>
        <fullName evidence="3">Activity-regulated cytoskeleton associated protein 2</fullName>
    </submittedName>
</protein>
<reference evidence="3" key="1">
    <citation type="submission" date="2021-07" db="EMBL/GenBank/DDBJ databases">
        <authorList>
            <person name="Catto M.A."/>
            <person name="Jacobson A."/>
            <person name="Kennedy G."/>
            <person name="Labadie P."/>
            <person name="Hunt B.G."/>
            <person name="Srinivasan R."/>
        </authorList>
    </citation>
    <scope>NUCLEOTIDE SEQUENCE</scope>
    <source>
        <strain evidence="3">PL_HMW_Pooled</strain>
        <tissue evidence="3">Head</tissue>
    </source>
</reference>
<dbReference type="InterPro" id="IPR005162">
    <property type="entry name" value="Retrotrans_gag_dom"/>
</dbReference>
<dbReference type="Proteomes" id="UP001219518">
    <property type="component" value="Unassembled WGS sequence"/>
</dbReference>
<comment type="caution">
    <text evidence="3">The sequence shown here is derived from an EMBL/GenBank/DDBJ whole genome shotgun (WGS) entry which is preliminary data.</text>
</comment>
<feature type="compositionally biased region" description="Polar residues" evidence="1">
    <location>
        <begin position="151"/>
        <end position="166"/>
    </location>
</feature>
<evidence type="ECO:0000259" key="2">
    <source>
        <dbReference type="Pfam" id="PF03732"/>
    </source>
</evidence>
<evidence type="ECO:0000313" key="3">
    <source>
        <dbReference type="EMBL" id="KAK3920934.1"/>
    </source>
</evidence>
<reference evidence="3" key="2">
    <citation type="journal article" date="2023" name="BMC Genomics">
        <title>Pest status, molecular evolution, and epigenetic factors derived from the genome assembly of Frankliniella fusca, a thysanopteran phytovirus vector.</title>
        <authorList>
            <person name="Catto M.A."/>
            <person name="Labadie P.E."/>
            <person name="Jacobson A.L."/>
            <person name="Kennedy G.G."/>
            <person name="Srinivasan R."/>
            <person name="Hunt B.G."/>
        </authorList>
    </citation>
    <scope>NUCLEOTIDE SEQUENCE</scope>
    <source>
        <strain evidence="3">PL_HMW_Pooled</strain>
    </source>
</reference>
<sequence>MEVERLRKDELMYELVVGRGANFPPNATVEMLRENLKSAIRSEALGVIFKEGEFDSEEELLVCSAKLDQLKLNLSMEENVPVKRCHTLIYHLNSRLVRTLSQCVGAERERCKKMLISLKKLSTQFRNSGEGRDFRAPSIVTVSTLRDDASGISSAASMHTRSSAPRTTRPEDVPLPPSVPSVHSAPSIPSGRNGSDYAHGLSNSLASLMLGRGAVPKVPRQPPRPSSSNTKSIAFHKWNCSFSGARDSSVNSFIERIEELAEARGVRYEDLLRGAPEFFVGQVLVWYRSIKNQVTDWESMKALLKKEYLPVDYQASLMDEIRNRRQGKDEPSSAYIACMQGLFDRLEFEVEESDKLQLIIRSMAPFYVQNLPWQSIVSINHLKEESRQLEVRKSLVDNYESGYRSRSLLEPDLAYKQSSFPPSARPLVSSKPFVNPRRPVVNEVIVPPEGPEPQPEPEVAVVTGRKFSC</sequence>
<feature type="compositionally biased region" description="Low complexity" evidence="1">
    <location>
        <begin position="180"/>
        <end position="190"/>
    </location>
</feature>
<feature type="domain" description="Retrotransposon gag" evidence="2">
    <location>
        <begin position="276"/>
        <end position="357"/>
    </location>
</feature>
<dbReference type="EMBL" id="JAHWGI010001024">
    <property type="protein sequence ID" value="KAK3920934.1"/>
    <property type="molecule type" value="Genomic_DNA"/>
</dbReference>
<name>A0AAE1HGK3_9NEOP</name>
<feature type="region of interest" description="Disordered" evidence="1">
    <location>
        <begin position="151"/>
        <end position="196"/>
    </location>
</feature>
<accession>A0AAE1HGK3</accession>
<proteinExistence type="predicted"/>
<organism evidence="3 4">
    <name type="scientific">Frankliniella fusca</name>
    <dbReference type="NCBI Taxonomy" id="407009"/>
    <lineage>
        <taxon>Eukaryota</taxon>
        <taxon>Metazoa</taxon>
        <taxon>Ecdysozoa</taxon>
        <taxon>Arthropoda</taxon>
        <taxon>Hexapoda</taxon>
        <taxon>Insecta</taxon>
        <taxon>Pterygota</taxon>
        <taxon>Neoptera</taxon>
        <taxon>Paraneoptera</taxon>
        <taxon>Thysanoptera</taxon>
        <taxon>Terebrantia</taxon>
        <taxon>Thripoidea</taxon>
        <taxon>Thripidae</taxon>
        <taxon>Frankliniella</taxon>
    </lineage>
</organism>
<dbReference type="Pfam" id="PF03732">
    <property type="entry name" value="Retrotrans_gag"/>
    <property type="match status" value="1"/>
</dbReference>
<evidence type="ECO:0000256" key="1">
    <source>
        <dbReference type="SAM" id="MobiDB-lite"/>
    </source>
</evidence>
<evidence type="ECO:0000313" key="4">
    <source>
        <dbReference type="Proteomes" id="UP001219518"/>
    </source>
</evidence>
<keyword evidence="4" id="KW-1185">Reference proteome</keyword>
<dbReference type="AlphaFoldDB" id="A0AAE1HGK3"/>
<gene>
    <name evidence="3" type="ORF">KUF71_010171</name>
</gene>